<name>A0A9W7SUL0_9PEZI</name>
<protein>
    <submittedName>
        <fullName evidence="8">Alb1</fullName>
    </submittedName>
</protein>
<dbReference type="AlphaFoldDB" id="A0A9W7SUL0"/>
<evidence type="ECO:0000313" key="8">
    <source>
        <dbReference type="EMBL" id="KAH9830394.1"/>
    </source>
</evidence>
<evidence type="ECO:0000256" key="4">
    <source>
        <dbReference type="ARBA" id="ARBA00022490"/>
    </source>
</evidence>
<reference evidence="8 9" key="2">
    <citation type="journal article" date="2021" name="Curr. Genet.">
        <title>Genetic response to nitrogen starvation in the aggressive Eucalyptus foliar pathogen Teratosphaeria destructans.</title>
        <authorList>
            <person name="Havenga M."/>
            <person name="Wingfield B.D."/>
            <person name="Wingfield M.J."/>
            <person name="Dreyer L.L."/>
            <person name="Roets F."/>
            <person name="Aylward J."/>
        </authorList>
    </citation>
    <scope>NUCLEOTIDE SEQUENCE [LARGE SCALE GENOMIC DNA]</scope>
    <source>
        <strain evidence="8">CMW44962</strain>
    </source>
</reference>
<dbReference type="GO" id="GO:0030687">
    <property type="term" value="C:preribosome, large subunit precursor"/>
    <property type="evidence" value="ECO:0007669"/>
    <property type="project" value="TreeGrafter"/>
</dbReference>
<evidence type="ECO:0000256" key="5">
    <source>
        <dbReference type="ARBA" id="ARBA00022517"/>
    </source>
</evidence>
<proteinExistence type="predicted"/>
<reference evidence="8 9" key="1">
    <citation type="journal article" date="2018" name="IMA Fungus">
        <title>IMA Genome-F 10: Nine draft genome sequences of Claviceps purpurea s.lat., including C. arundinis, C. humidiphila, and C. cf. spartinae, pseudomolecules for the pitch canker pathogen Fusarium circinatum, draft genome of Davidsoniella eucalypti, Grosmannia galeiformis, Quambalaria eucalypti, and Teratosphaeria destructans.</title>
        <authorList>
            <person name="Wingfield B.D."/>
            <person name="Liu M."/>
            <person name="Nguyen H.D."/>
            <person name="Lane F.A."/>
            <person name="Morgan S.W."/>
            <person name="De Vos L."/>
            <person name="Wilken P.M."/>
            <person name="Duong T.A."/>
            <person name="Aylward J."/>
            <person name="Coetzee M.P."/>
            <person name="Dadej K."/>
            <person name="De Beer Z.W."/>
            <person name="Findlay W."/>
            <person name="Havenga M."/>
            <person name="Kolarik M."/>
            <person name="Menzies J.G."/>
            <person name="Naidoo K."/>
            <person name="Pochopski O."/>
            <person name="Shoukouhi P."/>
            <person name="Santana Q.C."/>
            <person name="Seifert K.A."/>
            <person name="Soal N."/>
            <person name="Steenkamp E.T."/>
            <person name="Tatham C.T."/>
            <person name="van der Nest M.A."/>
            <person name="Wingfield M.J."/>
        </authorList>
    </citation>
    <scope>NUCLEOTIDE SEQUENCE [LARGE SCALE GENOMIC DNA]</scope>
    <source>
        <strain evidence="8">CMW44962</strain>
    </source>
</reference>
<keyword evidence="3" id="KW-0813">Transport</keyword>
<keyword evidence="9" id="KW-1185">Reference proteome</keyword>
<organism evidence="8 9">
    <name type="scientific">Teratosphaeria destructans</name>
    <dbReference type="NCBI Taxonomy" id="418781"/>
    <lineage>
        <taxon>Eukaryota</taxon>
        <taxon>Fungi</taxon>
        <taxon>Dikarya</taxon>
        <taxon>Ascomycota</taxon>
        <taxon>Pezizomycotina</taxon>
        <taxon>Dothideomycetes</taxon>
        <taxon>Dothideomycetidae</taxon>
        <taxon>Mycosphaerellales</taxon>
        <taxon>Teratosphaeriaceae</taxon>
        <taxon>Teratosphaeria</taxon>
    </lineage>
</organism>
<keyword evidence="5" id="KW-0690">Ribosome biogenesis</keyword>
<dbReference type="InterPro" id="IPR053278">
    <property type="entry name" value="Pre-60S_factor_ECM1"/>
</dbReference>
<dbReference type="Pfam" id="PF09135">
    <property type="entry name" value="Alb1"/>
    <property type="match status" value="1"/>
</dbReference>
<keyword evidence="6" id="KW-0539">Nucleus</keyword>
<dbReference type="OrthoDB" id="5304887at2759"/>
<keyword evidence="4" id="KW-0963">Cytoplasm</keyword>
<feature type="compositionally biased region" description="Basic and acidic residues" evidence="7">
    <location>
        <begin position="65"/>
        <end position="92"/>
    </location>
</feature>
<feature type="compositionally biased region" description="Basic and acidic residues" evidence="7">
    <location>
        <begin position="21"/>
        <end position="31"/>
    </location>
</feature>
<gene>
    <name evidence="8" type="ORF">Tdes44962_MAKER09050</name>
</gene>
<dbReference type="PANTHER" id="PTHR28280">
    <property type="entry name" value="SHUTTLING PRE-60S FACTOR ECM1"/>
    <property type="match status" value="1"/>
</dbReference>
<feature type="compositionally biased region" description="Basic and acidic residues" evidence="7">
    <location>
        <begin position="101"/>
        <end position="131"/>
    </location>
</feature>
<dbReference type="InterPro" id="IPR022784">
    <property type="entry name" value="Ribosome_bgen_Alb1"/>
</dbReference>
<dbReference type="Proteomes" id="UP001138500">
    <property type="component" value="Unassembled WGS sequence"/>
</dbReference>
<evidence type="ECO:0000256" key="7">
    <source>
        <dbReference type="SAM" id="MobiDB-lite"/>
    </source>
</evidence>
<evidence type="ECO:0000256" key="2">
    <source>
        <dbReference type="ARBA" id="ARBA00004496"/>
    </source>
</evidence>
<dbReference type="PANTHER" id="PTHR28280:SF1">
    <property type="entry name" value="SHUTTLING PRE-60S FACTOR ECM1"/>
    <property type="match status" value="1"/>
</dbReference>
<dbReference type="GO" id="GO:0000055">
    <property type="term" value="P:ribosomal large subunit export from nucleus"/>
    <property type="evidence" value="ECO:0007669"/>
    <property type="project" value="TreeGrafter"/>
</dbReference>
<dbReference type="GO" id="GO:0005730">
    <property type="term" value="C:nucleolus"/>
    <property type="evidence" value="ECO:0007669"/>
    <property type="project" value="TreeGrafter"/>
</dbReference>
<evidence type="ECO:0000256" key="6">
    <source>
        <dbReference type="ARBA" id="ARBA00023242"/>
    </source>
</evidence>
<sequence>MAKVGKVKKKEPSVHSRAARRGAEPVGKDLAVKGPVEATEYKPWLHNAQSAGVQKKKKTKQLSRQQKERREKALEKADVIVGKHEKKVADSKRRGKKVQARRADWEELNGKSSEVGKKVAEAADEAKREDAPLPDLEQPLVVRTADQVDVAAGAQVPLPDDGDEVL</sequence>
<evidence type="ECO:0000313" key="9">
    <source>
        <dbReference type="Proteomes" id="UP001138500"/>
    </source>
</evidence>
<evidence type="ECO:0000256" key="1">
    <source>
        <dbReference type="ARBA" id="ARBA00004123"/>
    </source>
</evidence>
<dbReference type="EMBL" id="RIBY02001279">
    <property type="protein sequence ID" value="KAH9830394.1"/>
    <property type="molecule type" value="Genomic_DNA"/>
</dbReference>
<feature type="region of interest" description="Disordered" evidence="7">
    <location>
        <begin position="1"/>
        <end position="138"/>
    </location>
</feature>
<comment type="subcellular location">
    <subcellularLocation>
        <location evidence="2">Cytoplasm</location>
    </subcellularLocation>
    <subcellularLocation>
        <location evidence="1">Nucleus</location>
    </subcellularLocation>
</comment>
<dbReference type="GO" id="GO:0005737">
    <property type="term" value="C:cytoplasm"/>
    <property type="evidence" value="ECO:0007669"/>
    <property type="project" value="UniProtKB-SubCell"/>
</dbReference>
<comment type="caution">
    <text evidence="8">The sequence shown here is derived from an EMBL/GenBank/DDBJ whole genome shotgun (WGS) entry which is preliminary data.</text>
</comment>
<accession>A0A9W7SUL0</accession>
<evidence type="ECO:0000256" key="3">
    <source>
        <dbReference type="ARBA" id="ARBA00022448"/>
    </source>
</evidence>